<evidence type="ECO:0000313" key="2">
    <source>
        <dbReference type="Proteomes" id="UP000005396"/>
    </source>
</evidence>
<reference evidence="1 2" key="2">
    <citation type="submission" date="2007-09" db="EMBL/GenBank/DDBJ databases">
        <title>Draft genome sequence of Clostridium bolteae (ATCC BAA-613).</title>
        <authorList>
            <person name="Sudarsanam P."/>
            <person name="Ley R."/>
            <person name="Guruge J."/>
            <person name="Turnbaugh P.J."/>
            <person name="Mahowald M."/>
            <person name="Liep D."/>
            <person name="Gordon J."/>
        </authorList>
    </citation>
    <scope>NUCLEOTIDE SEQUENCE [LARGE SCALE GENOMIC DNA]</scope>
    <source>
        <strain evidence="2">ATCC BAA-613 / DSM 15670 / CCUG 46953 / JCM 12243 / WAL 16351</strain>
    </source>
</reference>
<gene>
    <name evidence="1" type="ORF">CLOBOL_05046</name>
</gene>
<name>A8RY71_ENTBW</name>
<evidence type="ECO:0000313" key="1">
    <source>
        <dbReference type="EMBL" id="EDP14504.1"/>
    </source>
</evidence>
<sequence length="34" mass="4104">MKAGSERRSGVRRQALRYREACRKDKMTYERTGR</sequence>
<reference evidence="1 2" key="1">
    <citation type="submission" date="2007-08" db="EMBL/GenBank/DDBJ databases">
        <authorList>
            <person name="Fulton L."/>
            <person name="Clifton S."/>
            <person name="Fulton B."/>
            <person name="Xu J."/>
            <person name="Minx P."/>
            <person name="Pepin K.H."/>
            <person name="Johnson M."/>
            <person name="Thiruvilangam P."/>
            <person name="Bhonagiri V."/>
            <person name="Nash W.E."/>
            <person name="Mardis E.R."/>
            <person name="Wilson R.K."/>
        </authorList>
    </citation>
    <scope>NUCLEOTIDE SEQUENCE [LARGE SCALE GENOMIC DNA]</scope>
    <source>
        <strain evidence="2">ATCC BAA-613 / DSM 15670 / CCUG 46953 / JCM 12243 / WAL 16351</strain>
    </source>
</reference>
<organism evidence="1 2">
    <name type="scientific">Enterocloster bolteae (strain ATCC BAA-613 / DSM 15670 / CCUG 46953 / JCM 12243 / WAL 16351)</name>
    <name type="common">Clostridium bolteae</name>
    <dbReference type="NCBI Taxonomy" id="411902"/>
    <lineage>
        <taxon>Bacteria</taxon>
        <taxon>Bacillati</taxon>
        <taxon>Bacillota</taxon>
        <taxon>Clostridia</taxon>
        <taxon>Lachnospirales</taxon>
        <taxon>Lachnospiraceae</taxon>
        <taxon>Enterocloster</taxon>
    </lineage>
</organism>
<comment type="caution">
    <text evidence="1">The sequence shown here is derived from an EMBL/GenBank/DDBJ whole genome shotgun (WGS) entry which is preliminary data.</text>
</comment>
<dbReference type="EMBL" id="ABCC02000039">
    <property type="protein sequence ID" value="EDP14504.1"/>
    <property type="molecule type" value="Genomic_DNA"/>
</dbReference>
<dbReference type="Proteomes" id="UP000005396">
    <property type="component" value="Unassembled WGS sequence"/>
</dbReference>
<dbReference type="PaxDb" id="411902-CLOBOL_05046"/>
<protein>
    <submittedName>
        <fullName evidence="1">Uncharacterized protein</fullName>
    </submittedName>
</protein>
<proteinExistence type="predicted"/>
<accession>A8RY71</accession>
<dbReference type="AlphaFoldDB" id="A8RY71"/>
<dbReference type="HOGENOM" id="CLU_3372968_0_0_9"/>